<evidence type="ECO:0000313" key="2">
    <source>
        <dbReference type="Proteomes" id="UP001461498"/>
    </source>
</evidence>
<evidence type="ECO:0000313" key="1">
    <source>
        <dbReference type="EMBL" id="KAK9497655.1"/>
    </source>
</evidence>
<name>A0AAW1CN07_9HEMI</name>
<protein>
    <submittedName>
        <fullName evidence="1">Uncharacterized protein</fullName>
    </submittedName>
</protein>
<dbReference type="AlphaFoldDB" id="A0AAW1CN07"/>
<dbReference type="Proteomes" id="UP001461498">
    <property type="component" value="Unassembled WGS sequence"/>
</dbReference>
<gene>
    <name evidence="1" type="ORF">O3M35_004343</name>
</gene>
<proteinExistence type="predicted"/>
<dbReference type="EMBL" id="JAPXFL010000014">
    <property type="protein sequence ID" value="KAK9497655.1"/>
    <property type="molecule type" value="Genomic_DNA"/>
</dbReference>
<accession>A0AAW1CN07</accession>
<dbReference type="Gene3D" id="1.10.8.10">
    <property type="entry name" value="DNA helicase RuvA subunit, C-terminal domain"/>
    <property type="match status" value="1"/>
</dbReference>
<organism evidence="1 2">
    <name type="scientific">Rhynocoris fuscipes</name>
    <dbReference type="NCBI Taxonomy" id="488301"/>
    <lineage>
        <taxon>Eukaryota</taxon>
        <taxon>Metazoa</taxon>
        <taxon>Ecdysozoa</taxon>
        <taxon>Arthropoda</taxon>
        <taxon>Hexapoda</taxon>
        <taxon>Insecta</taxon>
        <taxon>Pterygota</taxon>
        <taxon>Neoptera</taxon>
        <taxon>Paraneoptera</taxon>
        <taxon>Hemiptera</taxon>
        <taxon>Heteroptera</taxon>
        <taxon>Panheteroptera</taxon>
        <taxon>Cimicomorpha</taxon>
        <taxon>Reduviidae</taxon>
        <taxon>Harpactorinae</taxon>
        <taxon>Harpactorini</taxon>
        <taxon>Rhynocoris</taxon>
    </lineage>
</organism>
<reference evidence="1 2" key="1">
    <citation type="submission" date="2022-12" db="EMBL/GenBank/DDBJ databases">
        <title>Chromosome-level genome assembly of true bugs.</title>
        <authorList>
            <person name="Ma L."/>
            <person name="Li H."/>
        </authorList>
    </citation>
    <scope>NUCLEOTIDE SEQUENCE [LARGE SCALE GENOMIC DNA]</scope>
    <source>
        <strain evidence="1">Lab_2022b</strain>
    </source>
</reference>
<sequence length="75" mass="8743">MIVQFLFSNSSSSDEICWENIIALQEALHLRLDTFPLVYTILKITKSYKEAHKIIAEGRQLTKKFNKNLIVNYLV</sequence>
<keyword evidence="2" id="KW-1185">Reference proteome</keyword>
<comment type="caution">
    <text evidence="1">The sequence shown here is derived from an EMBL/GenBank/DDBJ whole genome shotgun (WGS) entry which is preliminary data.</text>
</comment>